<sequence length="110" mass="12596">MRLSLNYKILETFLLLLLTFDYVNTHPIIVKPNTDGVINGVNLSKNVQKGGWRGKDLIIAKELITLPSFQRAVASSYRVPYMLWVTSPERLSVHLHNFQEARTGLETREV</sequence>
<dbReference type="Proteomes" id="UP000886653">
    <property type="component" value="Unassembled WGS sequence"/>
</dbReference>
<name>A0A9P6NPE9_9BASI</name>
<dbReference type="EMBL" id="MU167243">
    <property type="protein sequence ID" value="KAG0147872.1"/>
    <property type="molecule type" value="Genomic_DNA"/>
</dbReference>
<evidence type="ECO:0000313" key="2">
    <source>
        <dbReference type="EMBL" id="KAG0147872.1"/>
    </source>
</evidence>
<dbReference type="AlphaFoldDB" id="A0A9P6NPE9"/>
<evidence type="ECO:0000313" key="3">
    <source>
        <dbReference type="Proteomes" id="UP000886653"/>
    </source>
</evidence>
<dbReference type="OrthoDB" id="10379901at2759"/>
<gene>
    <name evidence="2" type="ORF">CROQUDRAFT_132307</name>
</gene>
<organism evidence="2 3">
    <name type="scientific">Cronartium quercuum f. sp. fusiforme G11</name>
    <dbReference type="NCBI Taxonomy" id="708437"/>
    <lineage>
        <taxon>Eukaryota</taxon>
        <taxon>Fungi</taxon>
        <taxon>Dikarya</taxon>
        <taxon>Basidiomycota</taxon>
        <taxon>Pucciniomycotina</taxon>
        <taxon>Pucciniomycetes</taxon>
        <taxon>Pucciniales</taxon>
        <taxon>Coleosporiaceae</taxon>
        <taxon>Cronartium</taxon>
    </lineage>
</organism>
<feature type="signal peptide" evidence="1">
    <location>
        <begin position="1"/>
        <end position="25"/>
    </location>
</feature>
<keyword evidence="1" id="KW-0732">Signal</keyword>
<protein>
    <submittedName>
        <fullName evidence="2">Uncharacterized protein</fullName>
    </submittedName>
</protein>
<proteinExistence type="predicted"/>
<keyword evidence="3" id="KW-1185">Reference proteome</keyword>
<reference evidence="2" key="1">
    <citation type="submission" date="2013-11" db="EMBL/GenBank/DDBJ databases">
        <title>Genome sequence of the fusiform rust pathogen reveals effectors for host alternation and coevolution with pine.</title>
        <authorList>
            <consortium name="DOE Joint Genome Institute"/>
            <person name="Smith K."/>
            <person name="Pendleton A."/>
            <person name="Kubisiak T."/>
            <person name="Anderson C."/>
            <person name="Salamov A."/>
            <person name="Aerts A."/>
            <person name="Riley R."/>
            <person name="Clum A."/>
            <person name="Lindquist E."/>
            <person name="Ence D."/>
            <person name="Campbell M."/>
            <person name="Kronenberg Z."/>
            <person name="Feau N."/>
            <person name="Dhillon B."/>
            <person name="Hamelin R."/>
            <person name="Burleigh J."/>
            <person name="Smith J."/>
            <person name="Yandell M."/>
            <person name="Nelson C."/>
            <person name="Grigoriev I."/>
            <person name="Davis J."/>
        </authorList>
    </citation>
    <scope>NUCLEOTIDE SEQUENCE</scope>
    <source>
        <strain evidence="2">G11</strain>
    </source>
</reference>
<feature type="chain" id="PRO_5040335060" evidence="1">
    <location>
        <begin position="26"/>
        <end position="110"/>
    </location>
</feature>
<comment type="caution">
    <text evidence="2">The sequence shown here is derived from an EMBL/GenBank/DDBJ whole genome shotgun (WGS) entry which is preliminary data.</text>
</comment>
<evidence type="ECO:0000256" key="1">
    <source>
        <dbReference type="SAM" id="SignalP"/>
    </source>
</evidence>
<accession>A0A9P6NPE9</accession>